<dbReference type="PANTHER" id="PTHR23028:SF134">
    <property type="entry name" value="PUTATIVE (AFU_ORTHOLOGUE AFUA_4G08520)-RELATED"/>
    <property type="match status" value="1"/>
</dbReference>
<feature type="transmembrane region" description="Helical" evidence="2">
    <location>
        <begin position="313"/>
        <end position="333"/>
    </location>
</feature>
<keyword evidence="2" id="KW-0812">Transmembrane</keyword>
<keyword evidence="5" id="KW-1185">Reference proteome</keyword>
<evidence type="ECO:0000259" key="3">
    <source>
        <dbReference type="Pfam" id="PF01757"/>
    </source>
</evidence>
<accession>A0A1E1KZC9</accession>
<dbReference type="InParanoid" id="A0A1E1KZC9"/>
<evidence type="ECO:0000256" key="2">
    <source>
        <dbReference type="SAM" id="Phobius"/>
    </source>
</evidence>
<comment type="caution">
    <text evidence="4">The sequence shown here is derived from an EMBL/GenBank/DDBJ whole genome shotgun (WGS) entry which is preliminary data.</text>
</comment>
<reference evidence="5" key="1">
    <citation type="submission" date="2016-03" db="EMBL/GenBank/DDBJ databases">
        <authorList>
            <person name="Ploux O."/>
        </authorList>
    </citation>
    <scope>NUCLEOTIDE SEQUENCE [LARGE SCALE GENOMIC DNA]</scope>
    <source>
        <strain evidence="5">UK7</strain>
    </source>
</reference>
<dbReference type="STRING" id="914237.A0A1E1KZC9"/>
<sequence length="524" mass="59914">MGNDFMTEKEQEKLLDGDELESTGSSRNSFMMSPLLPTTSLAKPVRPIYLQENFEISGRLKALVWNGSSHLSSSAVASWALLLVPSFLRHTRKTVIHPTSWLDGLRGVASFIVFIHHFILFWYTDLNYAYGTPDQKSWNFFQFPFMRVLYGGRGMVCIFFVVSGYALSYSPLRKMRNRDYEPLLHSLASSLFRRGLRLFIPVLACTFVSLIINRQGFAITSMAGPGPQGTFFEQLKDWWWQFVLISNPVQTTDPNTVYSHPYAFQLWTIPREYRGSLCIYLMALCLATTTGTIRLVLIVFSAHYLLWISNWDLYLFSMGMLFADLQLKFNDIAQSPRLPRLLNFVPSAIRRRSDAIIFTLSAFVTLLSVHFLTLPDMSAETAPGYATMIAWTPKGYDGTNLTQRFWLCMGSVMIVGVFCFCPPLFRNSKTPFYQIPFNTPFAQYLADISYALYCVHPHIVFTFGDKILQSYAGETGMSYLSGFLMAAVVNFTLTFWWADLFWRAVDMKSVTIGKWVAKMCFVKL</sequence>
<feature type="transmembrane region" description="Helical" evidence="2">
    <location>
        <begin position="476"/>
        <end position="498"/>
    </location>
</feature>
<proteinExistence type="predicted"/>
<dbReference type="GO" id="GO:0016747">
    <property type="term" value="F:acyltransferase activity, transferring groups other than amino-acyl groups"/>
    <property type="evidence" value="ECO:0007669"/>
    <property type="project" value="InterPro"/>
</dbReference>
<feature type="transmembrane region" description="Helical" evidence="2">
    <location>
        <begin position="105"/>
        <end position="124"/>
    </location>
</feature>
<name>A0A1E1KZC9_9HELO</name>
<feature type="transmembrane region" description="Helical" evidence="2">
    <location>
        <begin position="144"/>
        <end position="168"/>
    </location>
</feature>
<feature type="transmembrane region" description="Helical" evidence="2">
    <location>
        <begin position="277"/>
        <end position="307"/>
    </location>
</feature>
<gene>
    <name evidence="4" type="ORF">RCO7_07651</name>
</gene>
<feature type="domain" description="Acyltransferase 3" evidence="3">
    <location>
        <begin position="100"/>
        <end position="495"/>
    </location>
</feature>
<feature type="region of interest" description="Disordered" evidence="1">
    <location>
        <begin position="1"/>
        <end position="28"/>
    </location>
</feature>
<evidence type="ECO:0000313" key="5">
    <source>
        <dbReference type="Proteomes" id="UP000178129"/>
    </source>
</evidence>
<dbReference type="EMBL" id="FJUW01000029">
    <property type="protein sequence ID" value="CZT03617.1"/>
    <property type="molecule type" value="Genomic_DNA"/>
</dbReference>
<dbReference type="AlphaFoldDB" id="A0A1E1KZC9"/>
<dbReference type="InterPro" id="IPR050879">
    <property type="entry name" value="Acyltransferase_3"/>
</dbReference>
<feature type="compositionally biased region" description="Basic and acidic residues" evidence="1">
    <location>
        <begin position="1"/>
        <end position="16"/>
    </location>
</feature>
<feature type="transmembrane region" description="Helical" evidence="2">
    <location>
        <begin position="404"/>
        <end position="425"/>
    </location>
</feature>
<organism evidence="4 5">
    <name type="scientific">Rhynchosporium graminicola</name>
    <dbReference type="NCBI Taxonomy" id="2792576"/>
    <lineage>
        <taxon>Eukaryota</taxon>
        <taxon>Fungi</taxon>
        <taxon>Dikarya</taxon>
        <taxon>Ascomycota</taxon>
        <taxon>Pezizomycotina</taxon>
        <taxon>Leotiomycetes</taxon>
        <taxon>Helotiales</taxon>
        <taxon>Ploettnerulaceae</taxon>
        <taxon>Rhynchosporium</taxon>
    </lineage>
</organism>
<feature type="transmembrane region" description="Helical" evidence="2">
    <location>
        <begin position="354"/>
        <end position="373"/>
    </location>
</feature>
<protein>
    <recommendedName>
        <fullName evidence="3">Acyltransferase 3 domain-containing protein</fullName>
    </recommendedName>
</protein>
<dbReference type="Proteomes" id="UP000178129">
    <property type="component" value="Unassembled WGS sequence"/>
</dbReference>
<dbReference type="PANTHER" id="PTHR23028">
    <property type="entry name" value="ACETYLTRANSFERASE"/>
    <property type="match status" value="1"/>
</dbReference>
<dbReference type="Pfam" id="PF01757">
    <property type="entry name" value="Acyl_transf_3"/>
    <property type="match status" value="1"/>
</dbReference>
<keyword evidence="2" id="KW-0472">Membrane</keyword>
<keyword evidence="2" id="KW-1133">Transmembrane helix</keyword>
<dbReference type="InterPro" id="IPR002656">
    <property type="entry name" value="Acyl_transf_3_dom"/>
</dbReference>
<evidence type="ECO:0000256" key="1">
    <source>
        <dbReference type="SAM" id="MobiDB-lite"/>
    </source>
</evidence>
<evidence type="ECO:0000313" key="4">
    <source>
        <dbReference type="EMBL" id="CZT03617.1"/>
    </source>
</evidence>